<reference evidence="4 5" key="1">
    <citation type="submission" date="2019-12" db="EMBL/GenBank/DDBJ databases">
        <authorList>
            <person name="Floudas D."/>
            <person name="Bentzer J."/>
            <person name="Ahren D."/>
            <person name="Johansson T."/>
            <person name="Persson P."/>
            <person name="Tunlid A."/>
        </authorList>
    </citation>
    <scope>NUCLEOTIDE SEQUENCE [LARGE SCALE GENOMIC DNA]</scope>
    <source>
        <strain evidence="4 5">CBS 102.39</strain>
    </source>
</reference>
<feature type="region of interest" description="Disordered" evidence="2">
    <location>
        <begin position="238"/>
        <end position="299"/>
    </location>
</feature>
<feature type="coiled-coil region" evidence="1">
    <location>
        <begin position="346"/>
        <end position="373"/>
    </location>
</feature>
<evidence type="ECO:0000256" key="2">
    <source>
        <dbReference type="SAM" id="MobiDB-lite"/>
    </source>
</evidence>
<keyword evidence="3" id="KW-0812">Transmembrane</keyword>
<dbReference type="Proteomes" id="UP000521872">
    <property type="component" value="Unassembled WGS sequence"/>
</dbReference>
<keyword evidence="3" id="KW-0472">Membrane</keyword>
<gene>
    <name evidence="4" type="ORF">D9613_000270</name>
</gene>
<keyword evidence="3" id="KW-1133">Transmembrane helix</keyword>
<proteinExistence type="predicted"/>
<sequence length="585" mass="63951">MLTTPANACICSIGRLANDYYVADRITIGAAAGIFPGNSPGQEVSAMLFDASIEFCKEQITSFISISPLTLEIFNDRLAVKLGGVTGLSTSLLSALAKRNGRLVSAALCVLLEFAACLFLIQTYGFVGALERTIPIIALRIKDICLAVFTRVFNCYFLLALRIVKYIAHSFLGKLVWNELKPRPKSGSTLPASSWLVGRKKPQGLSPSFYGVVVAFFFAFSVDRQPLAIPIGRKLQPRYVPDKDRDTDDHDDDEALWDDDESKDRAMSSENDANITSTSSAESQSNVEAEDAHRDGSVEVNKAAVDQDEVEEDPVAENGKQVDGAHIEDVLGHALNFVWEVFLMAVQAQEWHVQQLRKEIEFIQEQYSLMQETEVVEDGESIENGSLDNSKQFGPEMDMDEGVVEAQENVRDNEECLLEEVERSFSLALPNAEEVAFDLHNAIASTRTALEEVNEGLGTLDVVDDIEASKGDDVGCIADSESFGSFVDTPAVSGFATADVFEEDHNLFGMKESISISTSSVVSEEEDSASLLDGMKSAKVSSSIFSHRRRSSLDAMVGMSFAVAGQATSVMLRDEPIVVEAPRRR</sequence>
<name>A0A8H4VSK8_9AGAR</name>
<evidence type="ECO:0000256" key="1">
    <source>
        <dbReference type="SAM" id="Coils"/>
    </source>
</evidence>
<protein>
    <submittedName>
        <fullName evidence="4">Uncharacterized protein</fullName>
    </submittedName>
</protein>
<keyword evidence="1" id="KW-0175">Coiled coil</keyword>
<dbReference type="AlphaFoldDB" id="A0A8H4VSK8"/>
<feature type="compositionally biased region" description="Acidic residues" evidence="2">
    <location>
        <begin position="249"/>
        <end position="261"/>
    </location>
</feature>
<evidence type="ECO:0000256" key="3">
    <source>
        <dbReference type="SAM" id="Phobius"/>
    </source>
</evidence>
<keyword evidence="5" id="KW-1185">Reference proteome</keyword>
<feature type="transmembrane region" description="Helical" evidence="3">
    <location>
        <begin position="103"/>
        <end position="127"/>
    </location>
</feature>
<comment type="caution">
    <text evidence="4">The sequence shown here is derived from an EMBL/GenBank/DDBJ whole genome shotgun (WGS) entry which is preliminary data.</text>
</comment>
<feature type="compositionally biased region" description="Polar residues" evidence="2">
    <location>
        <begin position="268"/>
        <end position="287"/>
    </location>
</feature>
<organism evidence="4 5">
    <name type="scientific">Agrocybe pediades</name>
    <dbReference type="NCBI Taxonomy" id="84607"/>
    <lineage>
        <taxon>Eukaryota</taxon>
        <taxon>Fungi</taxon>
        <taxon>Dikarya</taxon>
        <taxon>Basidiomycota</taxon>
        <taxon>Agaricomycotina</taxon>
        <taxon>Agaricomycetes</taxon>
        <taxon>Agaricomycetidae</taxon>
        <taxon>Agaricales</taxon>
        <taxon>Agaricineae</taxon>
        <taxon>Strophariaceae</taxon>
        <taxon>Agrocybe</taxon>
    </lineage>
</organism>
<evidence type="ECO:0000313" key="4">
    <source>
        <dbReference type="EMBL" id="KAF4620577.1"/>
    </source>
</evidence>
<evidence type="ECO:0000313" key="5">
    <source>
        <dbReference type="Proteomes" id="UP000521872"/>
    </source>
</evidence>
<accession>A0A8H4VSK8</accession>
<dbReference type="EMBL" id="JAACJL010000015">
    <property type="protein sequence ID" value="KAF4620577.1"/>
    <property type="molecule type" value="Genomic_DNA"/>
</dbReference>